<keyword evidence="1" id="KW-0812">Transmembrane</keyword>
<dbReference type="AlphaFoldDB" id="A0A644SU63"/>
<dbReference type="EMBL" id="VSSQ01000006">
    <property type="protein sequence ID" value="MPL58230.1"/>
    <property type="molecule type" value="Genomic_DNA"/>
</dbReference>
<protein>
    <recommendedName>
        <fullName evidence="3">DUF3137 domain-containing protein</fullName>
    </recommendedName>
</protein>
<accession>A0A644SU63</accession>
<keyword evidence="1" id="KW-0472">Membrane</keyword>
<proteinExistence type="predicted"/>
<evidence type="ECO:0000256" key="1">
    <source>
        <dbReference type="SAM" id="Phobius"/>
    </source>
</evidence>
<organism evidence="2">
    <name type="scientific">bioreactor metagenome</name>
    <dbReference type="NCBI Taxonomy" id="1076179"/>
    <lineage>
        <taxon>unclassified sequences</taxon>
        <taxon>metagenomes</taxon>
        <taxon>ecological metagenomes</taxon>
    </lineage>
</organism>
<evidence type="ECO:0008006" key="3">
    <source>
        <dbReference type="Google" id="ProtNLM"/>
    </source>
</evidence>
<gene>
    <name evidence="2" type="ORF">SDC9_03761</name>
</gene>
<name>A0A644SU63_9ZZZZ</name>
<feature type="transmembrane region" description="Helical" evidence="1">
    <location>
        <begin position="17"/>
        <end position="40"/>
    </location>
</feature>
<comment type="caution">
    <text evidence="2">The sequence shown here is derived from an EMBL/GenBank/DDBJ whole genome shotgun (WGS) entry which is preliminary data.</text>
</comment>
<evidence type="ECO:0000313" key="2">
    <source>
        <dbReference type="EMBL" id="MPL58230.1"/>
    </source>
</evidence>
<keyword evidence="1" id="KW-1133">Transmembrane helix</keyword>
<sequence length="347" mass="40895">MTHTPIEDIRRRTNDSILLIITVILLAFVVEILASCLVVLTNENITILSISSLPFITLAFVLFYKFFLSNETIKINLRGIIAYEFIDNEATPIEIYGYSFNESFNTALESLFPKNKKYIKIFNNEDLNENFNTGLEFLFPKNEKYIKIFNNEETIEKDYNYNPEILNKKNIINSILEYLIIDKLSVHLDDYYAKNEIDEKKIKTITIEEFDSDTLENKIFSENKVLKNIIREEFEINLPMNSKIIRNKDNYIEINNNIFNITIIPDYRGFNEDINPILTDYDNTENQYPFYSIEVKISISLKGHFLFNDDYGWLDSFLEEIEEFVSIENLNKKLNPDLLICLSRIMK</sequence>
<reference evidence="2" key="1">
    <citation type="submission" date="2019-08" db="EMBL/GenBank/DDBJ databases">
        <authorList>
            <person name="Kucharzyk K."/>
            <person name="Murdoch R.W."/>
            <person name="Higgins S."/>
            <person name="Loffler F."/>
        </authorList>
    </citation>
    <scope>NUCLEOTIDE SEQUENCE</scope>
</reference>
<feature type="transmembrane region" description="Helical" evidence="1">
    <location>
        <begin position="46"/>
        <end position="68"/>
    </location>
</feature>